<dbReference type="InterPro" id="IPR050362">
    <property type="entry name" value="Cation-dep_OMT"/>
</dbReference>
<evidence type="ECO:0000313" key="4">
    <source>
        <dbReference type="EMBL" id="MEN7551131.1"/>
    </source>
</evidence>
<keyword evidence="1 4" id="KW-0489">Methyltransferase</keyword>
<evidence type="ECO:0000313" key="5">
    <source>
        <dbReference type="Proteomes" id="UP001403385"/>
    </source>
</evidence>
<dbReference type="InterPro" id="IPR002935">
    <property type="entry name" value="SAM_O-MeTrfase"/>
</dbReference>
<dbReference type="Pfam" id="PF01596">
    <property type="entry name" value="Methyltransf_3"/>
    <property type="match status" value="1"/>
</dbReference>
<proteinExistence type="predicted"/>
<dbReference type="EC" id="2.1.1.-" evidence="4"/>
<evidence type="ECO:0000256" key="3">
    <source>
        <dbReference type="ARBA" id="ARBA00022691"/>
    </source>
</evidence>
<dbReference type="EMBL" id="JBDKWZ010000019">
    <property type="protein sequence ID" value="MEN7551131.1"/>
    <property type="molecule type" value="Genomic_DNA"/>
</dbReference>
<dbReference type="GO" id="GO:0008757">
    <property type="term" value="F:S-adenosylmethionine-dependent methyltransferase activity"/>
    <property type="evidence" value="ECO:0007669"/>
    <property type="project" value="TreeGrafter"/>
</dbReference>
<dbReference type="RefSeq" id="WP_346823913.1">
    <property type="nucleotide sequence ID" value="NZ_JBDKWZ010000019.1"/>
</dbReference>
<dbReference type="Gene3D" id="3.40.50.150">
    <property type="entry name" value="Vaccinia Virus protein VP39"/>
    <property type="match status" value="1"/>
</dbReference>
<dbReference type="PROSITE" id="PS51682">
    <property type="entry name" value="SAM_OMT_I"/>
    <property type="match status" value="1"/>
</dbReference>
<gene>
    <name evidence="4" type="ORF">AAG747_24630</name>
</gene>
<dbReference type="Proteomes" id="UP001403385">
    <property type="component" value="Unassembled WGS sequence"/>
</dbReference>
<reference evidence="4 5" key="1">
    <citation type="submission" date="2024-04" db="EMBL/GenBank/DDBJ databases">
        <title>Novel genus in family Flammeovirgaceae.</title>
        <authorList>
            <person name="Nguyen T.H."/>
            <person name="Vuong T.Q."/>
            <person name="Le H."/>
            <person name="Kim S.-G."/>
        </authorList>
    </citation>
    <scope>NUCLEOTIDE SEQUENCE [LARGE SCALE GENOMIC DNA]</scope>
    <source>
        <strain evidence="4 5">JCM 23209</strain>
    </source>
</reference>
<comment type="caution">
    <text evidence="4">The sequence shown here is derived from an EMBL/GenBank/DDBJ whole genome shotgun (WGS) entry which is preliminary data.</text>
</comment>
<organism evidence="4 5">
    <name type="scientific">Rapidithrix thailandica</name>
    <dbReference type="NCBI Taxonomy" id="413964"/>
    <lineage>
        <taxon>Bacteria</taxon>
        <taxon>Pseudomonadati</taxon>
        <taxon>Bacteroidota</taxon>
        <taxon>Cytophagia</taxon>
        <taxon>Cytophagales</taxon>
        <taxon>Flammeovirgaceae</taxon>
        <taxon>Rapidithrix</taxon>
    </lineage>
</organism>
<keyword evidence="5" id="KW-1185">Reference proteome</keyword>
<protein>
    <submittedName>
        <fullName evidence="4">Class I SAM-dependent methyltransferase</fullName>
        <ecNumber evidence="4">2.1.1.-</ecNumber>
    </submittedName>
</protein>
<keyword evidence="3" id="KW-0949">S-adenosyl-L-methionine</keyword>
<dbReference type="CDD" id="cd02440">
    <property type="entry name" value="AdoMet_MTases"/>
    <property type="match status" value="1"/>
</dbReference>
<dbReference type="GO" id="GO:0032259">
    <property type="term" value="P:methylation"/>
    <property type="evidence" value="ECO:0007669"/>
    <property type="project" value="UniProtKB-KW"/>
</dbReference>
<dbReference type="PANTHER" id="PTHR10509">
    <property type="entry name" value="O-METHYLTRANSFERASE-RELATED"/>
    <property type="match status" value="1"/>
</dbReference>
<evidence type="ECO:0000256" key="2">
    <source>
        <dbReference type="ARBA" id="ARBA00022679"/>
    </source>
</evidence>
<dbReference type="SUPFAM" id="SSF53335">
    <property type="entry name" value="S-adenosyl-L-methionine-dependent methyltransferases"/>
    <property type="match status" value="1"/>
</dbReference>
<dbReference type="GO" id="GO:0008171">
    <property type="term" value="F:O-methyltransferase activity"/>
    <property type="evidence" value="ECO:0007669"/>
    <property type="project" value="InterPro"/>
</dbReference>
<keyword evidence="2 4" id="KW-0808">Transferase</keyword>
<dbReference type="AlphaFoldDB" id="A0AAW9SDL9"/>
<dbReference type="InterPro" id="IPR029063">
    <property type="entry name" value="SAM-dependent_MTases_sf"/>
</dbReference>
<accession>A0AAW9SDL9</accession>
<name>A0AAW9SDL9_9BACT</name>
<sequence length="219" mass="24873">MKNYLDITEDLHEYVLSVSLREPALLKKQREQVSEMPMSAMQSVPEESQLLVLLVKLMGAKRIIELGTFTGYTTLWMAKELPPDGKIITCDIDENWTAIAREYWKQANVEDKIDSRIGPAMDTLDELIKTGHSNYFDFIYIDADKQNYINYYERALKLVRPGGLIGIDNVLWGGSIVDPVNQSAEVTALRELNARLLYDNRVTISMLTIADGLTLAIRN</sequence>
<evidence type="ECO:0000256" key="1">
    <source>
        <dbReference type="ARBA" id="ARBA00022603"/>
    </source>
</evidence>
<dbReference type="PANTHER" id="PTHR10509:SF14">
    <property type="entry name" value="CAFFEOYL-COA O-METHYLTRANSFERASE 3-RELATED"/>
    <property type="match status" value="1"/>
</dbReference>